<dbReference type="InterPro" id="IPR019336">
    <property type="entry name" value="GPR180/TMEM145_TM"/>
</dbReference>
<feature type="transmembrane region" description="Helical" evidence="1">
    <location>
        <begin position="263"/>
        <end position="284"/>
    </location>
</feature>
<accession>A0A2P6MZJ5</accession>
<name>A0A2P6MZJ5_9EUKA</name>
<dbReference type="EMBL" id="MDYQ01000279">
    <property type="protein sequence ID" value="PRP77132.1"/>
    <property type="molecule type" value="Genomic_DNA"/>
</dbReference>
<dbReference type="GO" id="GO:0019236">
    <property type="term" value="P:response to pheromone"/>
    <property type="evidence" value="ECO:0007669"/>
    <property type="project" value="InterPro"/>
</dbReference>
<keyword evidence="1" id="KW-1133">Transmembrane helix</keyword>
<dbReference type="PANTHER" id="PTHR23252">
    <property type="entry name" value="INTIMAL THICKNESS RECEPTOR-RELATED"/>
    <property type="match status" value="1"/>
</dbReference>
<dbReference type="Pfam" id="PF10192">
    <property type="entry name" value="GPR180-TMEM145_TM"/>
    <property type="match status" value="1"/>
</dbReference>
<sequence>MKNTCPLQRQEAASQARQLIKHPMSWIFPPKILSKPLLHVSREQEAFSDLPRMRQLILFSILLGLCYLQVDAKVVTGRLDTDRKWQYVTKFAFHPGEKLGENNYTLMGSLQFNFTNYNTTAYKPSIYFYLYEALNKTKSWPDIYSNVDSWTCEELTGNASSWRRAPIDDSTTTAGFQRFGQQFPRYWFFAIADCQSPNGLHLDYDLTLLNTDSDWGRHVSYDQQDLPGLYLFYFFIYFFGVAVHAWGMYNLWRSDFLHPVVKLLSATIAIYSISIFSAFIHWMAYHNNGRGSPFLNGTSEFFDFTSQVLLTLLLLLIAKGWAISNTEVKERNIVAGVIAVFIILYFSTFLFAWTRWDPASTLYIYETAPGIVILVFRALTLIYFIYSLRFGVLHESHPSKRRFYQIFAAVYTAWFLSLHLIVIVAAIRDPEERIRTVVPFYVTVQTLALAVLAFLFWPSQIVKYFDVRPSEGLLTGSSSSPYETL</sequence>
<feature type="transmembrane region" description="Helical" evidence="1">
    <location>
        <begin position="362"/>
        <end position="386"/>
    </location>
</feature>
<evidence type="ECO:0000313" key="4">
    <source>
        <dbReference type="Proteomes" id="UP000241769"/>
    </source>
</evidence>
<comment type="caution">
    <text evidence="3">The sequence shown here is derived from an EMBL/GenBank/DDBJ whole genome shotgun (WGS) entry which is preliminary data.</text>
</comment>
<gene>
    <name evidence="3" type="ORF">PROFUN_14546</name>
</gene>
<dbReference type="FunCoup" id="A0A2P6MZJ5">
    <property type="interactions" value="33"/>
</dbReference>
<keyword evidence="4" id="KW-1185">Reference proteome</keyword>
<organism evidence="3 4">
    <name type="scientific">Planoprotostelium fungivorum</name>
    <dbReference type="NCBI Taxonomy" id="1890364"/>
    <lineage>
        <taxon>Eukaryota</taxon>
        <taxon>Amoebozoa</taxon>
        <taxon>Evosea</taxon>
        <taxon>Variosea</taxon>
        <taxon>Cavosteliida</taxon>
        <taxon>Cavosteliaceae</taxon>
        <taxon>Planoprotostelium</taxon>
    </lineage>
</organism>
<dbReference type="InterPro" id="IPR047831">
    <property type="entry name" value="GPR180/TMEM145"/>
</dbReference>
<keyword evidence="1" id="KW-0472">Membrane</keyword>
<dbReference type="Proteomes" id="UP000241769">
    <property type="component" value="Unassembled WGS sequence"/>
</dbReference>
<feature type="transmembrane region" description="Helical" evidence="1">
    <location>
        <begin position="304"/>
        <end position="322"/>
    </location>
</feature>
<feature type="domain" description="GPR180/TMEM145 transmembrane" evidence="2">
    <location>
        <begin position="233"/>
        <end position="452"/>
    </location>
</feature>
<dbReference type="InParanoid" id="A0A2P6MZJ5"/>
<dbReference type="GO" id="GO:0007186">
    <property type="term" value="P:G protein-coupled receptor signaling pathway"/>
    <property type="evidence" value="ECO:0007669"/>
    <property type="project" value="InterPro"/>
</dbReference>
<dbReference type="PANTHER" id="PTHR23252:SF24">
    <property type="entry name" value="TRANSMEMBRANE PROTEIN 145"/>
    <property type="match status" value="1"/>
</dbReference>
<evidence type="ECO:0000313" key="3">
    <source>
        <dbReference type="EMBL" id="PRP77132.1"/>
    </source>
</evidence>
<feature type="transmembrane region" description="Helical" evidence="1">
    <location>
        <begin position="439"/>
        <end position="458"/>
    </location>
</feature>
<dbReference type="AlphaFoldDB" id="A0A2P6MZJ5"/>
<dbReference type="OrthoDB" id="45670at2759"/>
<feature type="transmembrane region" description="Helical" evidence="1">
    <location>
        <begin position="230"/>
        <end position="251"/>
    </location>
</feature>
<feature type="transmembrane region" description="Helical" evidence="1">
    <location>
        <begin position="406"/>
        <end position="427"/>
    </location>
</feature>
<feature type="transmembrane region" description="Helical" evidence="1">
    <location>
        <begin position="334"/>
        <end position="356"/>
    </location>
</feature>
<evidence type="ECO:0000259" key="2">
    <source>
        <dbReference type="Pfam" id="PF10192"/>
    </source>
</evidence>
<protein>
    <recommendedName>
        <fullName evidence="2">GPR180/TMEM145 transmembrane domain-containing protein</fullName>
    </recommendedName>
</protein>
<evidence type="ECO:0000256" key="1">
    <source>
        <dbReference type="SAM" id="Phobius"/>
    </source>
</evidence>
<proteinExistence type="predicted"/>
<keyword evidence="1" id="KW-0812">Transmembrane</keyword>
<reference evidence="3 4" key="1">
    <citation type="journal article" date="2018" name="Genome Biol. Evol.">
        <title>Multiple Roots of Fruiting Body Formation in Amoebozoa.</title>
        <authorList>
            <person name="Hillmann F."/>
            <person name="Forbes G."/>
            <person name="Novohradska S."/>
            <person name="Ferling I."/>
            <person name="Riege K."/>
            <person name="Groth M."/>
            <person name="Westermann M."/>
            <person name="Marz M."/>
            <person name="Spaller T."/>
            <person name="Winckler T."/>
            <person name="Schaap P."/>
            <person name="Glockner G."/>
        </authorList>
    </citation>
    <scope>NUCLEOTIDE SEQUENCE [LARGE SCALE GENOMIC DNA]</scope>
    <source>
        <strain evidence="3 4">Jena</strain>
    </source>
</reference>